<evidence type="ECO:0000256" key="1">
    <source>
        <dbReference type="SAM" id="Phobius"/>
    </source>
</evidence>
<dbReference type="Ensembl" id="ENSNMLT00000021679.1">
    <property type="protein sequence ID" value="ENSNMLP00000019297.1"/>
    <property type="gene ID" value="ENSNMLG00000012644.1"/>
</dbReference>
<feature type="transmembrane region" description="Helical" evidence="1">
    <location>
        <begin position="61"/>
        <end position="84"/>
    </location>
</feature>
<keyword evidence="3" id="KW-1185">Reference proteome</keyword>
<feature type="transmembrane region" description="Helical" evidence="1">
    <location>
        <begin position="30"/>
        <end position="49"/>
    </location>
</feature>
<keyword evidence="1" id="KW-0472">Membrane</keyword>
<accession>A0A8C6TEH0</accession>
<keyword evidence="1" id="KW-0812">Transmembrane</keyword>
<dbReference type="AlphaFoldDB" id="A0A8C6TEH0"/>
<proteinExistence type="predicted"/>
<evidence type="ECO:0000313" key="2">
    <source>
        <dbReference type="Ensembl" id="ENSNMLP00000019297.1"/>
    </source>
</evidence>
<sequence>RNLPGVPLAVFSFFLAEVNSDLTVKKESSLPWVLPCLLFIIFLKPLLILETYATSTNTIQYISLLFPHTHSFLASLSMALFGPIPLMVPQ</sequence>
<reference evidence="2" key="2">
    <citation type="submission" date="2025-09" db="UniProtKB">
        <authorList>
            <consortium name="Ensembl"/>
        </authorList>
    </citation>
    <scope>IDENTIFICATION</scope>
</reference>
<reference evidence="2" key="1">
    <citation type="submission" date="2025-08" db="UniProtKB">
        <authorList>
            <consortium name="Ensembl"/>
        </authorList>
    </citation>
    <scope>IDENTIFICATION</scope>
</reference>
<protein>
    <submittedName>
        <fullName evidence="2">Uncharacterized protein</fullName>
    </submittedName>
</protein>
<keyword evidence="1" id="KW-1133">Transmembrane helix</keyword>
<organism evidence="2 3">
    <name type="scientific">Neogobius melanostomus</name>
    <name type="common">round goby</name>
    <dbReference type="NCBI Taxonomy" id="47308"/>
    <lineage>
        <taxon>Eukaryota</taxon>
        <taxon>Metazoa</taxon>
        <taxon>Chordata</taxon>
        <taxon>Craniata</taxon>
        <taxon>Vertebrata</taxon>
        <taxon>Euteleostomi</taxon>
        <taxon>Actinopterygii</taxon>
        <taxon>Neopterygii</taxon>
        <taxon>Teleostei</taxon>
        <taxon>Neoteleostei</taxon>
        <taxon>Acanthomorphata</taxon>
        <taxon>Gobiaria</taxon>
        <taxon>Gobiiformes</taxon>
        <taxon>Gobioidei</taxon>
        <taxon>Gobiidae</taxon>
        <taxon>Benthophilinae</taxon>
        <taxon>Neogobiini</taxon>
        <taxon>Neogobius</taxon>
    </lineage>
</organism>
<evidence type="ECO:0000313" key="3">
    <source>
        <dbReference type="Proteomes" id="UP000694523"/>
    </source>
</evidence>
<name>A0A8C6TEH0_9GOBI</name>
<dbReference type="Proteomes" id="UP000694523">
    <property type="component" value="Unplaced"/>
</dbReference>